<evidence type="ECO:0000313" key="3">
    <source>
        <dbReference type="Proteomes" id="UP001310386"/>
    </source>
</evidence>
<dbReference type="Pfam" id="PF09861">
    <property type="entry name" value="Lar_N"/>
    <property type="match status" value="1"/>
</dbReference>
<feature type="domain" description="LarA-like N-terminal" evidence="1">
    <location>
        <begin position="56"/>
        <end position="194"/>
    </location>
</feature>
<dbReference type="EMBL" id="JAYJLD010000051">
    <property type="protein sequence ID" value="MEB3103804.1"/>
    <property type="molecule type" value="Genomic_DNA"/>
</dbReference>
<dbReference type="RefSeq" id="WP_371755932.1">
    <property type="nucleotide sequence ID" value="NZ_JAYJLD010000051.1"/>
</dbReference>
<proteinExistence type="predicted"/>
<evidence type="ECO:0000259" key="1">
    <source>
        <dbReference type="Pfam" id="PF09861"/>
    </source>
</evidence>
<comment type="caution">
    <text evidence="2">The sequence shown here is derived from an EMBL/GenBank/DDBJ whole genome shotgun (WGS) entry which is preliminary data.</text>
</comment>
<gene>
    <name evidence="2" type="ORF">VF724_19490</name>
</gene>
<reference evidence="2" key="1">
    <citation type="submission" date="2023-12" db="EMBL/GenBank/DDBJ databases">
        <title>Fervidustalea candida gen. nov., sp. nov., a novel member of the family Paenibacillaceae isolated from a geothermal area.</title>
        <authorList>
            <person name="Li W.-J."/>
            <person name="Jiao J.-Y."/>
            <person name="Chen Y."/>
        </authorList>
    </citation>
    <scope>NUCLEOTIDE SEQUENCE</scope>
    <source>
        <strain evidence="2">SYSU GA230002</strain>
    </source>
</reference>
<name>A0ABU5ZMS8_9BACL</name>
<evidence type="ECO:0000313" key="2">
    <source>
        <dbReference type="EMBL" id="MEB3103804.1"/>
    </source>
</evidence>
<dbReference type="InterPro" id="IPR018657">
    <property type="entry name" value="LarA-like_N"/>
</dbReference>
<organism evidence="2 3">
    <name type="scientific">Ferviditalea candida</name>
    <dbReference type="NCBI Taxonomy" id="3108399"/>
    <lineage>
        <taxon>Bacteria</taxon>
        <taxon>Bacillati</taxon>
        <taxon>Bacillota</taxon>
        <taxon>Bacilli</taxon>
        <taxon>Bacillales</taxon>
        <taxon>Paenibacillaceae</taxon>
        <taxon>Ferviditalea</taxon>
    </lineage>
</organism>
<dbReference type="Proteomes" id="UP001310386">
    <property type="component" value="Unassembled WGS sequence"/>
</dbReference>
<keyword evidence="3" id="KW-1185">Reference proteome</keyword>
<dbReference type="Gene3D" id="3.40.50.11440">
    <property type="match status" value="1"/>
</dbReference>
<protein>
    <submittedName>
        <fullName evidence="2">Lactate racemase domain-containing protein</fullName>
    </submittedName>
</protein>
<accession>A0ABU5ZMS8</accession>
<sequence>MMLLGEPFEVKIEGGYEIDLPKMIKIKQIFPRERVADIKQTVAQEMSAKLIPGEYKGKKIAVAVGSRGIANLAEIVKCVIAELKAWGAEPFIVPAMGSHGGATAEGQREVLDEYAVNEQTMGVPVISSMEVVQIANLENGMPVYFDQAAYQADGVVVVNRIKPHTDFKGDYESGLIKMMTIGLGKHKGATTIHTYGFDRFHELIPETGKAVLQNAPIAFGVGIVENAYDETMSVTVMPKDQIFENEKQLLMVAKKSMPRLLVSGIDVLIVDQIGKDISGAGMDPNITGRTASGLPGFDLAPPIQKVVVLDLTDKTHGNANGIGLADVTTRNLLNKIDFLKLYANSITSTELDPAKIPVVMNSDKEAIVVALKTCNRITADKAKIVRIKNTLDLSEIQVSESYRQELVQRSDVEIVSEAENFSFTKEGRLL</sequence>